<organism evidence="1 2">
    <name type="scientific">Mesorhizobium plurifarium</name>
    <dbReference type="NCBI Taxonomy" id="69974"/>
    <lineage>
        <taxon>Bacteria</taxon>
        <taxon>Pseudomonadati</taxon>
        <taxon>Pseudomonadota</taxon>
        <taxon>Alphaproteobacteria</taxon>
        <taxon>Hyphomicrobiales</taxon>
        <taxon>Phyllobacteriaceae</taxon>
        <taxon>Mesorhizobium</taxon>
    </lineage>
</organism>
<evidence type="ECO:0000313" key="1">
    <source>
        <dbReference type="EMBL" id="CDX25050.1"/>
    </source>
</evidence>
<keyword evidence="2" id="KW-1185">Reference proteome</keyword>
<dbReference type="Proteomes" id="UP000045285">
    <property type="component" value="Unassembled WGS sequence"/>
</dbReference>
<protein>
    <submittedName>
        <fullName evidence="1">Uncharacterized protein</fullName>
    </submittedName>
</protein>
<gene>
    <name evidence="1" type="ORF">MPL3356_490072</name>
</gene>
<proteinExistence type="predicted"/>
<evidence type="ECO:0000313" key="2">
    <source>
        <dbReference type="Proteomes" id="UP000045285"/>
    </source>
</evidence>
<dbReference type="EMBL" id="CCMZ01000044">
    <property type="protein sequence ID" value="CDX25050.1"/>
    <property type="molecule type" value="Genomic_DNA"/>
</dbReference>
<name>A0A090EBA0_MESPL</name>
<sequence length="141" mass="15225">MPRLLVIGRRLAAPLKESVGHKAQMQKVCKPSNAPMIGRRPGAIAIPGAKIRPCHGNVGPAAVWQFQQQHWFAAQLDPAKYNQRPPCKGMASAGDRHRCRKILVTGSLKMFPSTRSTTSGCCGWWRTGSPILAYCGSSGCG</sequence>
<reference evidence="2" key="1">
    <citation type="submission" date="2014-08" db="EMBL/GenBank/DDBJ databases">
        <authorList>
            <person name="Moulin L."/>
        </authorList>
    </citation>
    <scope>NUCLEOTIDE SEQUENCE [LARGE SCALE GENOMIC DNA]</scope>
</reference>
<dbReference type="AlphaFoldDB" id="A0A090EBA0"/>
<accession>A0A090EBA0</accession>